<dbReference type="InterPro" id="IPR036196">
    <property type="entry name" value="Ptyr_pPase_sf"/>
</dbReference>
<dbReference type="Gene3D" id="3.40.50.2300">
    <property type="match status" value="1"/>
</dbReference>
<evidence type="ECO:0000313" key="6">
    <source>
        <dbReference type="EMBL" id="MBW7569393.1"/>
    </source>
</evidence>
<evidence type="ECO:0000256" key="4">
    <source>
        <dbReference type="ARBA" id="ARBA00022912"/>
    </source>
</evidence>
<protein>
    <recommendedName>
        <fullName evidence="2">protein-tyrosine-phosphatase</fullName>
        <ecNumber evidence="2">3.1.3.48</ecNumber>
    </recommendedName>
</protein>
<dbReference type="InterPro" id="IPR023485">
    <property type="entry name" value="Ptyr_pPase"/>
</dbReference>
<dbReference type="Pfam" id="PF01451">
    <property type="entry name" value="LMWPc"/>
    <property type="match status" value="1"/>
</dbReference>
<name>A0ABS7DDV0_9GAMM</name>
<dbReference type="SUPFAM" id="SSF52788">
    <property type="entry name" value="Phosphotyrosine protein phosphatases I"/>
    <property type="match status" value="1"/>
</dbReference>
<dbReference type="EMBL" id="JAGFNY010000001">
    <property type="protein sequence ID" value="MBW7569393.1"/>
    <property type="molecule type" value="Genomic_DNA"/>
</dbReference>
<keyword evidence="3" id="KW-0378">Hydrolase</keyword>
<gene>
    <name evidence="6" type="ORF">J5V48_00585</name>
</gene>
<evidence type="ECO:0000256" key="1">
    <source>
        <dbReference type="ARBA" id="ARBA00011063"/>
    </source>
</evidence>
<proteinExistence type="inferred from homology"/>
<dbReference type="EC" id="3.1.3.48" evidence="2"/>
<dbReference type="InterPro" id="IPR050438">
    <property type="entry name" value="LMW_PTPase"/>
</dbReference>
<evidence type="ECO:0000256" key="3">
    <source>
        <dbReference type="ARBA" id="ARBA00022801"/>
    </source>
</evidence>
<comment type="caution">
    <text evidence="6">The sequence shown here is derived from an EMBL/GenBank/DDBJ whole genome shotgun (WGS) entry which is preliminary data.</text>
</comment>
<dbReference type="SMART" id="SM00226">
    <property type="entry name" value="LMWPc"/>
    <property type="match status" value="1"/>
</dbReference>
<dbReference type="InterPro" id="IPR017867">
    <property type="entry name" value="Tyr_phospatase_low_mol_wt"/>
</dbReference>
<organism evidence="6 7">
    <name type="scientific">Succinivibrio faecicola</name>
    <dbReference type="NCBI Taxonomy" id="2820300"/>
    <lineage>
        <taxon>Bacteria</taxon>
        <taxon>Pseudomonadati</taxon>
        <taxon>Pseudomonadota</taxon>
        <taxon>Gammaproteobacteria</taxon>
        <taxon>Aeromonadales</taxon>
        <taxon>Succinivibrionaceae</taxon>
        <taxon>Succinivibrio</taxon>
    </lineage>
</organism>
<comment type="similarity">
    <text evidence="1">Belongs to the low molecular weight phosphotyrosine protein phosphatase family.</text>
</comment>
<evidence type="ECO:0000259" key="5">
    <source>
        <dbReference type="SMART" id="SM00226"/>
    </source>
</evidence>
<dbReference type="PRINTS" id="PR00719">
    <property type="entry name" value="LMWPTPASE"/>
</dbReference>
<dbReference type="RefSeq" id="WP_219935878.1">
    <property type="nucleotide sequence ID" value="NZ_JAGFNY010000001.1"/>
</dbReference>
<dbReference type="PANTHER" id="PTHR11717:SF7">
    <property type="entry name" value="LOW MOLECULAR WEIGHT PHOSPHOTYROSINE PROTEIN PHOSPHATASE"/>
    <property type="match status" value="1"/>
</dbReference>
<keyword evidence="4" id="KW-0904">Protein phosphatase</keyword>
<accession>A0ABS7DDV0</accession>
<dbReference type="PANTHER" id="PTHR11717">
    <property type="entry name" value="LOW MOLECULAR WEIGHT PROTEIN TYROSINE PHOSPHATASE"/>
    <property type="match status" value="1"/>
</dbReference>
<evidence type="ECO:0000256" key="2">
    <source>
        <dbReference type="ARBA" id="ARBA00013064"/>
    </source>
</evidence>
<dbReference type="CDD" id="cd16343">
    <property type="entry name" value="LMWPTP"/>
    <property type="match status" value="1"/>
</dbReference>
<dbReference type="Proteomes" id="UP000731465">
    <property type="component" value="Unassembled WGS sequence"/>
</dbReference>
<evidence type="ECO:0000313" key="7">
    <source>
        <dbReference type="Proteomes" id="UP000731465"/>
    </source>
</evidence>
<feature type="domain" description="Phosphotyrosine protein phosphatase I" evidence="5">
    <location>
        <begin position="2"/>
        <end position="148"/>
    </location>
</feature>
<keyword evidence="7" id="KW-1185">Reference proteome</keyword>
<reference evidence="6 7" key="1">
    <citation type="submission" date="2021-03" db="EMBL/GenBank/DDBJ databases">
        <title>Succinivibrio sp. nov. isolated from feces of cow.</title>
        <authorList>
            <person name="Choi J.-Y."/>
        </authorList>
    </citation>
    <scope>NUCLEOTIDE SEQUENCE [LARGE SCALE GENOMIC DNA]</scope>
    <source>
        <strain evidence="6 7">AGMB01872</strain>
    </source>
</reference>
<sequence>MVNVLFVCHGNICRSPMAQFVLQYFVEKMDLSDSFSKIRSAATSTEEIGNTVYPPIAKILDRLDIDYKNKKARQITKSDCREYDYIIVMDDNNLRNLFYLHSDIDKTKVSKLLDYTETPMDVDDPWYTRDFERTFEEIKQGCVGFLKMLKQKGIIEYDENLLDKISDKI</sequence>